<accession>A0A7S8IYF6</accession>
<reference evidence="3 4" key="1">
    <citation type="journal article" date="2020" name="ISME J.">
        <title>Enrichment and physiological characterization of a novel comammox Nitrospira indicates ammonium inhibition of complete nitrification.</title>
        <authorList>
            <person name="Sakoula D."/>
            <person name="Koch H."/>
            <person name="Frank J."/>
            <person name="Jetten M.S.M."/>
            <person name="van Kessel M.A.H.J."/>
            <person name="Lucker S."/>
        </authorList>
    </citation>
    <scope>NUCLEOTIDE SEQUENCE [LARGE SCALE GENOMIC DNA]</scope>
    <source>
        <strain evidence="3">Comreactor17</strain>
    </source>
</reference>
<dbReference type="GO" id="GO:0043107">
    <property type="term" value="P:type IV pilus-dependent motility"/>
    <property type="evidence" value="ECO:0007669"/>
    <property type="project" value="InterPro"/>
</dbReference>
<evidence type="ECO:0000256" key="1">
    <source>
        <dbReference type="SAM" id="Coils"/>
    </source>
</evidence>
<gene>
    <name evidence="3" type="ORF">Nkreftii_000910</name>
</gene>
<dbReference type="Pfam" id="PF04350">
    <property type="entry name" value="PilO"/>
    <property type="match status" value="1"/>
</dbReference>
<evidence type="ECO:0000256" key="2">
    <source>
        <dbReference type="SAM" id="Phobius"/>
    </source>
</evidence>
<feature type="transmembrane region" description="Helical" evidence="2">
    <location>
        <begin position="21"/>
        <end position="39"/>
    </location>
</feature>
<dbReference type="InterPro" id="IPR014717">
    <property type="entry name" value="Transl_elong_EF1B/ribsomal_bS6"/>
</dbReference>
<keyword evidence="2" id="KW-1133">Transmembrane helix</keyword>
<dbReference type="Gene3D" id="3.30.70.60">
    <property type="match status" value="1"/>
</dbReference>
<dbReference type="InterPro" id="IPR007445">
    <property type="entry name" value="PilO"/>
</dbReference>
<dbReference type="Proteomes" id="UP000593737">
    <property type="component" value="Chromosome"/>
</dbReference>
<dbReference type="EMBL" id="CP047423">
    <property type="protein sequence ID" value="QPD03136.1"/>
    <property type="molecule type" value="Genomic_DNA"/>
</dbReference>
<dbReference type="KEGG" id="nkf:Nkreftii_000910"/>
<dbReference type="PANTHER" id="PTHR39555">
    <property type="entry name" value="FIMBRIAL ASSEMBLY PROTEIN PILO-LIKE PROTEIN-RELATED"/>
    <property type="match status" value="1"/>
</dbReference>
<protein>
    <recommendedName>
        <fullName evidence="5">Type IV pilus biogenesis protein PilO</fullName>
    </recommendedName>
</protein>
<dbReference type="GO" id="GO:0043683">
    <property type="term" value="P:type IV pilus assembly"/>
    <property type="evidence" value="ECO:0007669"/>
    <property type="project" value="InterPro"/>
</dbReference>
<proteinExistence type="predicted"/>
<keyword evidence="1" id="KW-0175">Coiled coil</keyword>
<dbReference type="AlphaFoldDB" id="A0A7S8IYF6"/>
<keyword evidence="2" id="KW-0472">Membrane</keyword>
<name>A0A7S8IYF6_9BACT</name>
<keyword evidence="2" id="KW-0812">Transmembrane</keyword>
<evidence type="ECO:0008006" key="5">
    <source>
        <dbReference type="Google" id="ProtNLM"/>
    </source>
</evidence>
<organism evidence="3 4">
    <name type="scientific">Candidatus Nitrospira kreftii</name>
    <dbReference type="NCBI Taxonomy" id="2652173"/>
    <lineage>
        <taxon>Bacteria</taxon>
        <taxon>Pseudomonadati</taxon>
        <taxon>Nitrospirota</taxon>
        <taxon>Nitrospiria</taxon>
        <taxon>Nitrospirales</taxon>
        <taxon>Nitrospiraceae</taxon>
        <taxon>Nitrospira</taxon>
    </lineage>
</organism>
<evidence type="ECO:0000313" key="3">
    <source>
        <dbReference type="EMBL" id="QPD03136.1"/>
    </source>
</evidence>
<sequence>MMALPQVNLDALRNVPATQKAALLFLLVGGIIAAFYFYIAEPKSEIIVVLEAENSKLESEIQTLTIKVKHLDELVAANKQLEIELAKKKERLPPEEEAIMLLKQVSDLGVRLGLDIRLWKPGAPTEDASKLFVKMPVNVEVAGVYHTAALFFDRINRLPRIITVSGLKIGSPKVEQGRIVSQTTFDLVAYAAPQEKPVSGTPAAGNVPNIAQAGK</sequence>
<feature type="coiled-coil region" evidence="1">
    <location>
        <begin position="47"/>
        <end position="91"/>
    </location>
</feature>
<evidence type="ECO:0000313" key="4">
    <source>
        <dbReference type="Proteomes" id="UP000593737"/>
    </source>
</evidence>
<dbReference type="PANTHER" id="PTHR39555:SF1">
    <property type="entry name" value="TYPE IV PILUS INNER MEMBRANE COMPONENT PILO"/>
    <property type="match status" value="1"/>
</dbReference>